<accession>A0A7J7K4I5</accession>
<dbReference type="InterPro" id="IPR011009">
    <property type="entry name" value="Kinase-like_dom_sf"/>
</dbReference>
<dbReference type="GO" id="GO:0030509">
    <property type="term" value="P:BMP signaling pathway"/>
    <property type="evidence" value="ECO:0007669"/>
    <property type="project" value="TreeGrafter"/>
</dbReference>
<feature type="compositionally biased region" description="Polar residues" evidence="18">
    <location>
        <begin position="629"/>
        <end position="644"/>
    </location>
</feature>
<dbReference type="Gene3D" id="3.30.200.20">
    <property type="entry name" value="Phosphorylase Kinase, domain 1"/>
    <property type="match status" value="1"/>
</dbReference>
<dbReference type="GO" id="GO:0005524">
    <property type="term" value="F:ATP binding"/>
    <property type="evidence" value="ECO:0007669"/>
    <property type="project" value="UniProtKB-KW"/>
</dbReference>
<name>A0A7J7K4I5_BUGNE</name>
<dbReference type="InterPro" id="IPR001245">
    <property type="entry name" value="Ser-Thr/Tyr_kinase_cat_dom"/>
</dbReference>
<dbReference type="OrthoDB" id="669224at2759"/>
<dbReference type="InterPro" id="IPR045860">
    <property type="entry name" value="Snake_toxin-like_sf"/>
</dbReference>
<evidence type="ECO:0000256" key="16">
    <source>
        <dbReference type="ARBA" id="ARBA00023136"/>
    </source>
</evidence>
<comment type="subcellular location">
    <subcellularLocation>
        <location evidence="3">Membrane</location>
        <topology evidence="3">Single-pass type I membrane protein</topology>
    </subcellularLocation>
</comment>
<dbReference type="PANTHER" id="PTHR23255:SF100">
    <property type="entry name" value="RECEPTOR PROTEIN SERINE_THREONINE KINASE"/>
    <property type="match status" value="1"/>
</dbReference>
<evidence type="ECO:0000256" key="4">
    <source>
        <dbReference type="ARBA" id="ARBA00009605"/>
    </source>
</evidence>
<comment type="cofactor">
    <cofactor evidence="1">
        <name>Mn(2+)</name>
        <dbReference type="ChEBI" id="CHEBI:29035"/>
    </cofactor>
</comment>
<feature type="region of interest" description="Disordered" evidence="18">
    <location>
        <begin position="769"/>
        <end position="798"/>
    </location>
</feature>
<keyword evidence="17" id="KW-0675">Receptor</keyword>
<dbReference type="GO" id="GO:0043235">
    <property type="term" value="C:receptor complex"/>
    <property type="evidence" value="ECO:0007669"/>
    <property type="project" value="TreeGrafter"/>
</dbReference>
<dbReference type="PROSITE" id="PS50011">
    <property type="entry name" value="PROTEIN_KINASE_DOM"/>
    <property type="match status" value="1"/>
</dbReference>
<gene>
    <name evidence="21" type="ORF">EB796_009119</name>
</gene>
<comment type="cofactor">
    <cofactor evidence="2">
        <name>Mg(2+)</name>
        <dbReference type="ChEBI" id="CHEBI:18420"/>
    </cofactor>
</comment>
<sequence>MVTVCICYNQCLRSTASVISSALMVKYHSTVAACETTLLTSIIASKNMSQKPVASQLSLGAPPKHVVQVKVTDQVLLCEYTHHAGIEGTGTGFGGGVGEGYFRLHENNTVTCTFPEDGTSTLACMAMIKVYNETDVQGNITYSTSISAQGCWIKSSNDQSQCQQDNCLAKRWHKYDVPRDSFCCCTTDLCNKKENIQVVEEPVEVKEHKKSDAHKDSNVVFIISGIMSMLVFCLLVLSAYIFYAKRKSVKQRDLQMKANQYNEEMRMLSDKTPDVSYDDLALGVCLHRGRFGDVYKGKLNDSEVCVKYFHPQQKSLFLTEKEIYSVLSPDVKTIVQCLACDECPQPDGATKYIVIMEYVSLGSLNSYLKSHVINWKEMCSMAKTAAAGIGYLHCETFINGVHKHAIVHRDINSRNILVRPDMTCVIADMGFSMKIRGSKVIRNGVEEHAEDGSLRDVGTVRYMAPEILDCAVNLRDCESSLKQIDIYAFSLVIWELLTRCTDLLYEPKRYMLPFEEGLGSHPNFETMRLHVAKEHNRPAFPVNMKRTDATQLLRETVEECWDTDAEARLSALCVEERFKDIDAMMEHKAGPEMSKNDTTDCEKRNRLSSSSTELNVSEYPELSPLMEGDTSSSETRDAATTNLDTADHNKPDVNIDMDRERLLSPARGRNILVERNTLAEVGDGALAVHDNTLIPVQEAKVRQAAEEERVKRQIWDEQQLSQPSQEGGCGPRPLPRNVQLDVHNEVRNESPKPKENNLNVRRINSQRTIYESSTSSNGGMGNMLTIPDATARPMRPKSLNVNLNIKPELS</sequence>
<evidence type="ECO:0000256" key="17">
    <source>
        <dbReference type="ARBA" id="ARBA00023170"/>
    </source>
</evidence>
<feature type="region of interest" description="Disordered" evidence="18">
    <location>
        <begin position="586"/>
        <end position="653"/>
    </location>
</feature>
<dbReference type="CDD" id="cd23533">
    <property type="entry name" value="TFP_LU_ECD_BMPR2_like"/>
    <property type="match status" value="1"/>
</dbReference>
<evidence type="ECO:0000256" key="10">
    <source>
        <dbReference type="ARBA" id="ARBA00022729"/>
    </source>
</evidence>
<feature type="compositionally biased region" description="Polar residues" evidence="18">
    <location>
        <begin position="716"/>
        <end position="725"/>
    </location>
</feature>
<evidence type="ECO:0000256" key="13">
    <source>
        <dbReference type="ARBA" id="ARBA00022840"/>
    </source>
</evidence>
<keyword evidence="22" id="KW-1185">Reference proteome</keyword>
<keyword evidence="15 19" id="KW-1133">Transmembrane helix</keyword>
<feature type="domain" description="Protein kinase" evidence="20">
    <location>
        <begin position="280"/>
        <end position="585"/>
    </location>
</feature>
<keyword evidence="12" id="KW-0418">Kinase</keyword>
<feature type="transmembrane region" description="Helical" evidence="19">
    <location>
        <begin position="219"/>
        <end position="243"/>
    </location>
</feature>
<evidence type="ECO:0000256" key="18">
    <source>
        <dbReference type="SAM" id="MobiDB-lite"/>
    </source>
</evidence>
<dbReference type="Pfam" id="PF07714">
    <property type="entry name" value="PK_Tyr_Ser-Thr"/>
    <property type="match status" value="1"/>
</dbReference>
<feature type="region of interest" description="Disordered" evidence="18">
    <location>
        <begin position="716"/>
        <end position="736"/>
    </location>
</feature>
<dbReference type="Gene3D" id="2.10.60.10">
    <property type="entry name" value="CD59"/>
    <property type="match status" value="1"/>
</dbReference>
<organism evidence="21 22">
    <name type="scientific">Bugula neritina</name>
    <name type="common">Brown bryozoan</name>
    <name type="synonym">Sertularia neritina</name>
    <dbReference type="NCBI Taxonomy" id="10212"/>
    <lineage>
        <taxon>Eukaryota</taxon>
        <taxon>Metazoa</taxon>
        <taxon>Spiralia</taxon>
        <taxon>Lophotrochozoa</taxon>
        <taxon>Bryozoa</taxon>
        <taxon>Gymnolaemata</taxon>
        <taxon>Cheilostomatida</taxon>
        <taxon>Flustrina</taxon>
        <taxon>Buguloidea</taxon>
        <taxon>Bugulidae</taxon>
        <taxon>Bugula</taxon>
    </lineage>
</organism>
<evidence type="ECO:0000256" key="3">
    <source>
        <dbReference type="ARBA" id="ARBA00004479"/>
    </source>
</evidence>
<dbReference type="Gene3D" id="1.10.510.10">
    <property type="entry name" value="Transferase(Phosphotransferase) domain 1"/>
    <property type="match status" value="1"/>
</dbReference>
<keyword evidence="16 19" id="KW-0472">Membrane</keyword>
<dbReference type="InterPro" id="IPR000333">
    <property type="entry name" value="TGFB_receptor"/>
</dbReference>
<evidence type="ECO:0000259" key="20">
    <source>
        <dbReference type="PROSITE" id="PS50011"/>
    </source>
</evidence>
<reference evidence="21" key="1">
    <citation type="submission" date="2020-06" db="EMBL/GenBank/DDBJ databases">
        <title>Draft genome of Bugula neritina, a colonial animal packing powerful symbionts and potential medicines.</title>
        <authorList>
            <person name="Rayko M."/>
        </authorList>
    </citation>
    <scope>NUCLEOTIDE SEQUENCE [LARGE SCALE GENOMIC DNA]</scope>
    <source>
        <strain evidence="21">Kwan_BN1</strain>
    </source>
</reference>
<dbReference type="PANTHER" id="PTHR23255">
    <property type="entry name" value="TRANSFORMING GROWTH FACTOR-BETA RECEPTOR TYPE I AND II"/>
    <property type="match status" value="1"/>
</dbReference>
<comment type="caution">
    <text evidence="21">The sequence shown here is derived from an EMBL/GenBank/DDBJ whole genome shotgun (WGS) entry which is preliminary data.</text>
</comment>
<dbReference type="GO" id="GO:0005886">
    <property type="term" value="C:plasma membrane"/>
    <property type="evidence" value="ECO:0007669"/>
    <property type="project" value="TreeGrafter"/>
</dbReference>
<comment type="similarity">
    <text evidence="4">Belongs to the protein kinase superfamily. TKL Ser/Thr protein kinase family. TGFB receptor subfamily.</text>
</comment>
<keyword evidence="7" id="KW-0808">Transferase</keyword>
<dbReference type="Proteomes" id="UP000593567">
    <property type="component" value="Unassembled WGS sequence"/>
</dbReference>
<dbReference type="InterPro" id="IPR000719">
    <property type="entry name" value="Prot_kinase_dom"/>
</dbReference>
<keyword evidence="14" id="KW-0460">Magnesium</keyword>
<evidence type="ECO:0000313" key="22">
    <source>
        <dbReference type="Proteomes" id="UP000593567"/>
    </source>
</evidence>
<evidence type="ECO:0000256" key="19">
    <source>
        <dbReference type="SAM" id="Phobius"/>
    </source>
</evidence>
<dbReference type="AlphaFoldDB" id="A0A7J7K4I5"/>
<dbReference type="SUPFAM" id="SSF56112">
    <property type="entry name" value="Protein kinase-like (PK-like)"/>
    <property type="match status" value="1"/>
</dbReference>
<keyword evidence="10" id="KW-0732">Signal</keyword>
<keyword evidence="11" id="KW-0547">Nucleotide-binding</keyword>
<evidence type="ECO:0000256" key="11">
    <source>
        <dbReference type="ARBA" id="ARBA00022741"/>
    </source>
</evidence>
<evidence type="ECO:0000256" key="5">
    <source>
        <dbReference type="ARBA" id="ARBA00012401"/>
    </source>
</evidence>
<keyword evidence="6" id="KW-0723">Serine/threonine-protein kinase</keyword>
<keyword evidence="13" id="KW-0067">ATP-binding</keyword>
<evidence type="ECO:0000256" key="1">
    <source>
        <dbReference type="ARBA" id="ARBA00001936"/>
    </source>
</evidence>
<feature type="compositionally biased region" description="Basic and acidic residues" evidence="18">
    <location>
        <begin position="586"/>
        <end position="605"/>
    </location>
</feature>
<evidence type="ECO:0000256" key="15">
    <source>
        <dbReference type="ARBA" id="ARBA00022989"/>
    </source>
</evidence>
<evidence type="ECO:0000256" key="9">
    <source>
        <dbReference type="ARBA" id="ARBA00022723"/>
    </source>
</evidence>
<evidence type="ECO:0000256" key="2">
    <source>
        <dbReference type="ARBA" id="ARBA00001946"/>
    </source>
</evidence>
<evidence type="ECO:0000256" key="12">
    <source>
        <dbReference type="ARBA" id="ARBA00022777"/>
    </source>
</evidence>
<evidence type="ECO:0000256" key="14">
    <source>
        <dbReference type="ARBA" id="ARBA00022842"/>
    </source>
</evidence>
<keyword evidence="9" id="KW-0479">Metal-binding</keyword>
<evidence type="ECO:0000256" key="6">
    <source>
        <dbReference type="ARBA" id="ARBA00022527"/>
    </source>
</evidence>
<dbReference type="EC" id="2.7.11.30" evidence="5"/>
<dbReference type="GO" id="GO:0005024">
    <property type="term" value="F:transforming growth factor beta receptor activity"/>
    <property type="evidence" value="ECO:0007669"/>
    <property type="project" value="TreeGrafter"/>
</dbReference>
<keyword evidence="8 19" id="KW-0812">Transmembrane</keyword>
<dbReference type="EMBL" id="VXIV02001497">
    <property type="protein sequence ID" value="KAF6032518.1"/>
    <property type="molecule type" value="Genomic_DNA"/>
</dbReference>
<proteinExistence type="inferred from homology"/>
<protein>
    <recommendedName>
        <fullName evidence="5">receptor protein serine/threonine kinase</fullName>
        <ecNumber evidence="5">2.7.11.30</ecNumber>
    </recommendedName>
</protein>
<evidence type="ECO:0000313" key="21">
    <source>
        <dbReference type="EMBL" id="KAF6032518.1"/>
    </source>
</evidence>
<evidence type="ECO:0000256" key="8">
    <source>
        <dbReference type="ARBA" id="ARBA00022692"/>
    </source>
</evidence>
<evidence type="ECO:0000256" key="7">
    <source>
        <dbReference type="ARBA" id="ARBA00022679"/>
    </source>
</evidence>
<dbReference type="SUPFAM" id="SSF57302">
    <property type="entry name" value="Snake toxin-like"/>
    <property type="match status" value="1"/>
</dbReference>